<feature type="domain" description="Methyltransferase" evidence="5">
    <location>
        <begin position="30"/>
        <end position="158"/>
    </location>
</feature>
<evidence type="ECO:0000256" key="2">
    <source>
        <dbReference type="ARBA" id="ARBA00022603"/>
    </source>
</evidence>
<dbReference type="CDD" id="cd02440">
    <property type="entry name" value="AdoMet_MTases"/>
    <property type="match status" value="1"/>
</dbReference>
<evidence type="ECO:0000256" key="4">
    <source>
        <dbReference type="ARBA" id="ARBA00025707"/>
    </source>
</evidence>
<protein>
    <submittedName>
        <fullName evidence="6">Methyltransferase domain-containing protein</fullName>
    </submittedName>
</protein>
<dbReference type="Gene3D" id="3.40.50.150">
    <property type="entry name" value="Vaccinia Virus protein VP39"/>
    <property type="match status" value="1"/>
</dbReference>
<dbReference type="InterPro" id="IPR029063">
    <property type="entry name" value="SAM-dependent_MTases_sf"/>
</dbReference>
<dbReference type="Proteomes" id="UP001356080">
    <property type="component" value="Unassembled WGS sequence"/>
</dbReference>
<dbReference type="PANTHER" id="PTHR44307">
    <property type="entry name" value="PHOSPHOETHANOLAMINE METHYLTRANSFERASE"/>
    <property type="match status" value="1"/>
</dbReference>
<dbReference type="InterPro" id="IPR025714">
    <property type="entry name" value="Methyltranfer_dom"/>
</dbReference>
<proteinExistence type="predicted"/>
<dbReference type="EMBL" id="JAZHPM010000041">
    <property type="protein sequence ID" value="MEF2293804.1"/>
    <property type="molecule type" value="Genomic_DNA"/>
</dbReference>
<dbReference type="RefSeq" id="WP_331805954.1">
    <property type="nucleotide sequence ID" value="NZ_JAZHPM010000041.1"/>
</dbReference>
<evidence type="ECO:0000256" key="1">
    <source>
        <dbReference type="ARBA" id="ARBA00005189"/>
    </source>
</evidence>
<dbReference type="GO" id="GO:0008168">
    <property type="term" value="F:methyltransferase activity"/>
    <property type="evidence" value="ECO:0007669"/>
    <property type="project" value="UniProtKB-KW"/>
</dbReference>
<gene>
    <name evidence="6" type="ORF">V2W34_17580</name>
</gene>
<sequence length="256" mass="29876">MGLMPKKTKKNWDFIQIDAKKQFIANFNLKKGQSVLVLCCGVGNEVFLIREIVGEKGHVTAIDIDEEAIKKALKKNSIKGYSNVDFIVKDASHIGEYQGMYDRVCCLFGINYFADTESVISNWKKCLKDSQGILGIATWQKSYPNVVIDGFREIANSYFYSTQQKKLENDNDKTKVKTWDNWREIKEMHLEYSIDFPNALTYWNLIKGNDYYKMLLSVIKDEKFRKLEREVGIFIRYINNPPVREDMRIKLIYATQ</sequence>
<dbReference type="Pfam" id="PF13847">
    <property type="entry name" value="Methyltransf_31"/>
    <property type="match status" value="1"/>
</dbReference>
<dbReference type="PANTHER" id="PTHR44307:SF2">
    <property type="entry name" value="PHOSPHOETHANOLAMINE METHYLTRANSFERASE ISOFORM X1"/>
    <property type="match status" value="1"/>
</dbReference>
<keyword evidence="7" id="KW-1185">Reference proteome</keyword>
<name>A0ABU7VKE2_9BACI</name>
<evidence type="ECO:0000313" key="6">
    <source>
        <dbReference type="EMBL" id="MEF2293804.1"/>
    </source>
</evidence>
<comment type="pathway">
    <text evidence="1">Lipid metabolism.</text>
</comment>
<keyword evidence="3" id="KW-0808">Transferase</keyword>
<evidence type="ECO:0000259" key="5">
    <source>
        <dbReference type="Pfam" id="PF13847"/>
    </source>
</evidence>
<reference evidence="6 7" key="1">
    <citation type="submission" date="2024-01" db="EMBL/GenBank/DDBJ databases">
        <title>Survival strategy associated with biotechnological potential of Virgibacillus dokdonensis T4.6 isolated from salt-fermented shrimp paste.</title>
        <authorList>
            <person name="Doan T.V."/>
            <person name="Quach N.T."/>
            <person name="Phi Q.-T."/>
        </authorList>
    </citation>
    <scope>NUCLEOTIDE SEQUENCE [LARGE SCALE GENOMIC DNA]</scope>
    <source>
        <strain evidence="6 7">T4.6</strain>
    </source>
</reference>
<comment type="pathway">
    <text evidence="4">Phospholipid metabolism.</text>
</comment>
<organism evidence="6 7">
    <name type="scientific">Virgibacillus dokdonensis</name>
    <dbReference type="NCBI Taxonomy" id="302167"/>
    <lineage>
        <taxon>Bacteria</taxon>
        <taxon>Bacillati</taxon>
        <taxon>Bacillota</taxon>
        <taxon>Bacilli</taxon>
        <taxon>Bacillales</taxon>
        <taxon>Bacillaceae</taxon>
        <taxon>Virgibacillus</taxon>
    </lineage>
</organism>
<evidence type="ECO:0000256" key="3">
    <source>
        <dbReference type="ARBA" id="ARBA00022679"/>
    </source>
</evidence>
<dbReference type="GO" id="GO:0032259">
    <property type="term" value="P:methylation"/>
    <property type="evidence" value="ECO:0007669"/>
    <property type="project" value="UniProtKB-KW"/>
</dbReference>
<dbReference type="SUPFAM" id="SSF53335">
    <property type="entry name" value="S-adenosyl-L-methionine-dependent methyltransferases"/>
    <property type="match status" value="1"/>
</dbReference>
<evidence type="ECO:0000313" key="7">
    <source>
        <dbReference type="Proteomes" id="UP001356080"/>
    </source>
</evidence>
<accession>A0ABU7VKE2</accession>
<comment type="caution">
    <text evidence="6">The sequence shown here is derived from an EMBL/GenBank/DDBJ whole genome shotgun (WGS) entry which is preliminary data.</text>
</comment>
<keyword evidence="2 6" id="KW-0489">Methyltransferase</keyword>